<evidence type="ECO:0000313" key="7">
    <source>
        <dbReference type="EMBL" id="GLC88987.1"/>
    </source>
</evidence>
<dbReference type="Pfam" id="PF06803">
    <property type="entry name" value="DUF1232"/>
    <property type="match status" value="1"/>
</dbReference>
<evidence type="ECO:0000256" key="1">
    <source>
        <dbReference type="ARBA" id="ARBA00004127"/>
    </source>
</evidence>
<evidence type="ECO:0000256" key="4">
    <source>
        <dbReference type="ARBA" id="ARBA00023136"/>
    </source>
</evidence>
<keyword evidence="8" id="KW-1185">Reference proteome</keyword>
<feature type="transmembrane region" description="Helical" evidence="5">
    <location>
        <begin position="63"/>
        <end position="80"/>
    </location>
</feature>
<dbReference type="InterPro" id="IPR010652">
    <property type="entry name" value="DUF1232"/>
</dbReference>
<keyword evidence="3 5" id="KW-1133">Transmembrane helix</keyword>
<gene>
    <name evidence="7" type="ORF">LYSBPC_21140</name>
</gene>
<proteinExistence type="predicted"/>
<evidence type="ECO:0000256" key="2">
    <source>
        <dbReference type="ARBA" id="ARBA00022692"/>
    </source>
</evidence>
<comment type="caution">
    <text evidence="7">The sequence shown here is derived from an EMBL/GenBank/DDBJ whole genome shotgun (WGS) entry which is preliminary data.</text>
</comment>
<name>A0ABQ5NLL3_9BACI</name>
<keyword evidence="4 5" id="KW-0472">Membrane</keyword>
<comment type="subcellular location">
    <subcellularLocation>
        <location evidence="1">Endomembrane system</location>
        <topology evidence="1">Multi-pass membrane protein</topology>
    </subcellularLocation>
</comment>
<evidence type="ECO:0000256" key="5">
    <source>
        <dbReference type="SAM" id="Phobius"/>
    </source>
</evidence>
<accession>A0ABQ5NLL3</accession>
<evidence type="ECO:0000256" key="3">
    <source>
        <dbReference type="ARBA" id="ARBA00022989"/>
    </source>
</evidence>
<evidence type="ECO:0000259" key="6">
    <source>
        <dbReference type="Pfam" id="PF06803"/>
    </source>
</evidence>
<evidence type="ECO:0000313" key="8">
    <source>
        <dbReference type="Proteomes" id="UP001065593"/>
    </source>
</evidence>
<dbReference type="EMBL" id="BRZA01000002">
    <property type="protein sequence ID" value="GLC88987.1"/>
    <property type="molecule type" value="Genomic_DNA"/>
</dbReference>
<dbReference type="RefSeq" id="WP_264988739.1">
    <property type="nucleotide sequence ID" value="NZ_BRZA01000002.1"/>
</dbReference>
<organism evidence="7 8">
    <name type="scientific">Lysinibacillus piscis</name>
    <dbReference type="NCBI Taxonomy" id="2518931"/>
    <lineage>
        <taxon>Bacteria</taxon>
        <taxon>Bacillati</taxon>
        <taxon>Bacillota</taxon>
        <taxon>Bacilli</taxon>
        <taxon>Bacillales</taxon>
        <taxon>Bacillaceae</taxon>
        <taxon>Lysinibacillus</taxon>
    </lineage>
</organism>
<dbReference type="PIRSF" id="PIRSF031804">
    <property type="entry name" value="UCP031804"/>
    <property type="match status" value="1"/>
</dbReference>
<protein>
    <recommendedName>
        <fullName evidence="6">DUF1232 domain-containing protein</fullName>
    </recommendedName>
</protein>
<sequence length="136" mass="15404">MVEKRQESIDNEIMQQHDTHYSEDKLWAKIKKYAKKAGSSVVYAVLILYFVLQKEEVPKKDKVIIIGALGYFIFPFDLIPDMAVGVGYADDIGALVAALVRVAMYIDEDIKQQAKAKLTDWFGEDVDTSDIDDQLV</sequence>
<reference evidence="7" key="1">
    <citation type="submission" date="2022-08" db="EMBL/GenBank/DDBJ databases">
        <title>Draft genome sequence of Lysinibacillus sp. strain KH24.</title>
        <authorList>
            <person name="Kanbe H."/>
            <person name="Itoh H."/>
        </authorList>
    </citation>
    <scope>NUCLEOTIDE SEQUENCE</scope>
    <source>
        <strain evidence="7">KH24</strain>
    </source>
</reference>
<dbReference type="Proteomes" id="UP001065593">
    <property type="component" value="Unassembled WGS sequence"/>
</dbReference>
<feature type="domain" description="DUF1232" evidence="6">
    <location>
        <begin position="62"/>
        <end position="96"/>
    </location>
</feature>
<keyword evidence="2 5" id="KW-0812">Transmembrane</keyword>
<dbReference type="InterPro" id="IPR016983">
    <property type="entry name" value="UCP031804"/>
</dbReference>